<dbReference type="InterPro" id="IPR009711">
    <property type="entry name" value="UPF0473"/>
</dbReference>
<gene>
    <name evidence="2" type="ORF">CH379_009500</name>
    <name evidence="3" type="ORF">CH379_14155</name>
</gene>
<dbReference type="OrthoDB" id="330947at2"/>
<feature type="region of interest" description="Disordered" evidence="1">
    <location>
        <begin position="1"/>
        <end position="27"/>
    </location>
</feature>
<evidence type="ECO:0000313" key="4">
    <source>
        <dbReference type="Proteomes" id="UP000232122"/>
    </source>
</evidence>
<name>A0A2N0BQ85_9LEPT</name>
<reference evidence="3" key="1">
    <citation type="submission" date="2017-07" db="EMBL/GenBank/DDBJ databases">
        <title>Leptospira spp. isolated from tropical soils.</title>
        <authorList>
            <person name="Thibeaux R."/>
            <person name="Iraola G."/>
            <person name="Ferres I."/>
            <person name="Bierque E."/>
            <person name="Girault D."/>
            <person name="Soupe-Gilbert M.-E."/>
            <person name="Picardeau M."/>
            <person name="Goarant C."/>
        </authorList>
    </citation>
    <scope>NUCLEOTIDE SEQUENCE [LARGE SCALE GENOMIC DNA]</scope>
    <source>
        <strain evidence="3">ATI7-C-A5</strain>
    </source>
</reference>
<evidence type="ECO:0000313" key="2">
    <source>
        <dbReference type="EMBL" id="MDV6235858.1"/>
    </source>
</evidence>
<sequence>MNAADSNQEDEFREHEESGSETVQLLDEDGNSHPFLIAEALEIDENQYLLLIPVLDEDKELINLDVSALRGEDDAGYFVVRLEADEFGEERLVEVRNKREIGDILAELNVDIV</sequence>
<accession>A0A2N0BQ85</accession>
<protein>
    <submittedName>
        <fullName evidence="2">DUF1292 domain-containing protein</fullName>
    </submittedName>
</protein>
<dbReference type="EMBL" id="NPEF02000011">
    <property type="protein sequence ID" value="MDV6235858.1"/>
    <property type="molecule type" value="Genomic_DNA"/>
</dbReference>
<reference evidence="2" key="3">
    <citation type="submission" date="2023-10" db="EMBL/GenBank/DDBJ databases">
        <authorList>
            <person name="Picardeau M."/>
            <person name="Thibeaux R."/>
        </authorList>
    </citation>
    <scope>NUCLEOTIDE SEQUENCE</scope>
    <source>
        <strain evidence="2">ATI7-C-A5</strain>
    </source>
</reference>
<keyword evidence="4" id="KW-1185">Reference proteome</keyword>
<proteinExistence type="predicted"/>
<organism evidence="3">
    <name type="scientific">Leptospira ellisii</name>
    <dbReference type="NCBI Taxonomy" id="2023197"/>
    <lineage>
        <taxon>Bacteria</taxon>
        <taxon>Pseudomonadati</taxon>
        <taxon>Spirochaetota</taxon>
        <taxon>Spirochaetia</taxon>
        <taxon>Leptospirales</taxon>
        <taxon>Leptospiraceae</taxon>
        <taxon>Leptospira</taxon>
    </lineage>
</organism>
<dbReference type="Proteomes" id="UP000232122">
    <property type="component" value="Unassembled WGS sequence"/>
</dbReference>
<dbReference type="AlphaFoldDB" id="A0A2N0BQ85"/>
<accession>A0A2N0B6W5</accession>
<dbReference type="Pfam" id="PF06949">
    <property type="entry name" value="DUF1292"/>
    <property type="match status" value="1"/>
</dbReference>
<evidence type="ECO:0000313" key="3">
    <source>
        <dbReference type="EMBL" id="PJZ92259.1"/>
    </source>
</evidence>
<dbReference type="RefSeq" id="WP_100745481.1">
    <property type="nucleotide sequence ID" value="NZ_NPEF02000011.1"/>
</dbReference>
<comment type="caution">
    <text evidence="3">The sequence shown here is derived from an EMBL/GenBank/DDBJ whole genome shotgun (WGS) entry which is preliminary data.</text>
</comment>
<dbReference type="EMBL" id="NPEF01000155">
    <property type="protein sequence ID" value="PJZ92259.1"/>
    <property type="molecule type" value="Genomic_DNA"/>
</dbReference>
<reference evidence="2 4" key="2">
    <citation type="journal article" date="2018" name="Microb. Genom.">
        <title>Deciphering the unexplored Leptospira diversity from soils uncovers genomic evolution to virulence.</title>
        <authorList>
            <person name="Thibeaux R."/>
            <person name="Iraola G."/>
            <person name="Ferres I."/>
            <person name="Bierque E."/>
            <person name="Girault D."/>
            <person name="Soupe-Gilbert M.E."/>
            <person name="Picardeau M."/>
            <person name="Goarant C."/>
        </authorList>
    </citation>
    <scope>NUCLEOTIDE SEQUENCE [LARGE SCALE GENOMIC DNA]</scope>
    <source>
        <strain evidence="2 4">ATI7-C-A5</strain>
    </source>
</reference>
<evidence type="ECO:0000256" key="1">
    <source>
        <dbReference type="SAM" id="MobiDB-lite"/>
    </source>
</evidence>